<evidence type="ECO:0008006" key="3">
    <source>
        <dbReference type="Google" id="ProtNLM"/>
    </source>
</evidence>
<keyword evidence="2" id="KW-1185">Reference proteome</keyword>
<proteinExistence type="predicted"/>
<gene>
    <name evidence="1" type="ORF">SAMN02745702_00084</name>
</gene>
<name>A0A1T4VDV3_9BACT</name>
<reference evidence="1 2" key="1">
    <citation type="submission" date="2017-02" db="EMBL/GenBank/DDBJ databases">
        <authorList>
            <person name="Peterson S.W."/>
        </authorList>
    </citation>
    <scope>NUCLEOTIDE SEQUENCE [LARGE SCALE GENOMIC DNA]</scope>
    <source>
        <strain evidence="1 2">DSM 18034</strain>
    </source>
</reference>
<protein>
    <recommendedName>
        <fullName evidence="3">Holliday junction resolvasome RuvABC endonuclease subunit</fullName>
    </recommendedName>
</protein>
<organism evidence="1 2">
    <name type="scientific">Desulfobaculum bizertense DSM 18034</name>
    <dbReference type="NCBI Taxonomy" id="1121442"/>
    <lineage>
        <taxon>Bacteria</taxon>
        <taxon>Pseudomonadati</taxon>
        <taxon>Thermodesulfobacteriota</taxon>
        <taxon>Desulfovibrionia</taxon>
        <taxon>Desulfovibrionales</taxon>
        <taxon>Desulfovibrionaceae</taxon>
        <taxon>Desulfobaculum</taxon>
    </lineage>
</organism>
<dbReference type="STRING" id="1121442.SAMN02745702_00084"/>
<sequence length="166" mass="18003">MSLLAVDLGVRTGLALYGADGRLVWYRSHNFGSAARLKKGAPGILRSCPELDFCILEGGGPLAEIWEREALRRELSVTVIAAEVWRQHFFHPRERKDASHAKASAGQLARSIISWAGAKAPSSLRHDAAEAVCIGLWGVLHTGLLQSLPAPLVKRCAGLPPVPRRQ</sequence>
<dbReference type="RefSeq" id="WP_078683415.1">
    <property type="nucleotide sequence ID" value="NZ_FUYA01000001.1"/>
</dbReference>
<dbReference type="OrthoDB" id="1495259at2"/>
<evidence type="ECO:0000313" key="1">
    <source>
        <dbReference type="EMBL" id="SKA63132.1"/>
    </source>
</evidence>
<dbReference type="EMBL" id="FUYA01000001">
    <property type="protein sequence ID" value="SKA63132.1"/>
    <property type="molecule type" value="Genomic_DNA"/>
</dbReference>
<dbReference type="Proteomes" id="UP000189733">
    <property type="component" value="Unassembled WGS sequence"/>
</dbReference>
<accession>A0A1T4VDV3</accession>
<dbReference type="AlphaFoldDB" id="A0A1T4VDV3"/>
<evidence type="ECO:0000313" key="2">
    <source>
        <dbReference type="Proteomes" id="UP000189733"/>
    </source>
</evidence>